<protein>
    <submittedName>
        <fullName evidence="2">Os08g0114187 protein</fullName>
    </submittedName>
</protein>
<name>A0A0P0XAW9_ORYSJ</name>
<gene>
    <name evidence="2" type="ordered locus">Os08g0114187</name>
    <name evidence="2" type="ORF">OSNPB_080114187</name>
</gene>
<dbReference type="EMBL" id="AP014964">
    <property type="protein sequence ID" value="BAT03540.1"/>
    <property type="molecule type" value="Genomic_DNA"/>
</dbReference>
<organism evidence="2 3">
    <name type="scientific">Oryza sativa subsp. japonica</name>
    <name type="common">Rice</name>
    <dbReference type="NCBI Taxonomy" id="39947"/>
    <lineage>
        <taxon>Eukaryota</taxon>
        <taxon>Viridiplantae</taxon>
        <taxon>Streptophyta</taxon>
        <taxon>Embryophyta</taxon>
        <taxon>Tracheophyta</taxon>
        <taxon>Spermatophyta</taxon>
        <taxon>Magnoliopsida</taxon>
        <taxon>Liliopsida</taxon>
        <taxon>Poales</taxon>
        <taxon>Poaceae</taxon>
        <taxon>BOP clade</taxon>
        <taxon>Oryzoideae</taxon>
        <taxon>Oryzeae</taxon>
        <taxon>Oryzinae</taxon>
        <taxon>Oryza</taxon>
        <taxon>Oryza sativa</taxon>
    </lineage>
</organism>
<dbReference type="AlphaFoldDB" id="A0A0P0XAW9"/>
<reference evidence="3" key="1">
    <citation type="journal article" date="2005" name="Nature">
        <title>The map-based sequence of the rice genome.</title>
        <authorList>
            <consortium name="International rice genome sequencing project (IRGSP)"/>
            <person name="Matsumoto T."/>
            <person name="Wu J."/>
            <person name="Kanamori H."/>
            <person name="Katayose Y."/>
            <person name="Fujisawa M."/>
            <person name="Namiki N."/>
            <person name="Mizuno H."/>
            <person name="Yamamoto K."/>
            <person name="Antonio B.A."/>
            <person name="Baba T."/>
            <person name="Sakata K."/>
            <person name="Nagamura Y."/>
            <person name="Aoki H."/>
            <person name="Arikawa K."/>
            <person name="Arita K."/>
            <person name="Bito T."/>
            <person name="Chiden Y."/>
            <person name="Fujitsuka N."/>
            <person name="Fukunaka R."/>
            <person name="Hamada M."/>
            <person name="Harada C."/>
            <person name="Hayashi A."/>
            <person name="Hijishita S."/>
            <person name="Honda M."/>
            <person name="Hosokawa S."/>
            <person name="Ichikawa Y."/>
            <person name="Idonuma A."/>
            <person name="Iijima M."/>
            <person name="Ikeda M."/>
            <person name="Ikeno M."/>
            <person name="Ito K."/>
            <person name="Ito S."/>
            <person name="Ito T."/>
            <person name="Ito Y."/>
            <person name="Ito Y."/>
            <person name="Iwabuchi A."/>
            <person name="Kamiya K."/>
            <person name="Karasawa W."/>
            <person name="Kurita K."/>
            <person name="Katagiri S."/>
            <person name="Kikuta A."/>
            <person name="Kobayashi H."/>
            <person name="Kobayashi N."/>
            <person name="Machita K."/>
            <person name="Maehara T."/>
            <person name="Masukawa M."/>
            <person name="Mizubayashi T."/>
            <person name="Mukai Y."/>
            <person name="Nagasaki H."/>
            <person name="Nagata Y."/>
            <person name="Naito S."/>
            <person name="Nakashima M."/>
            <person name="Nakama Y."/>
            <person name="Nakamichi Y."/>
            <person name="Nakamura M."/>
            <person name="Meguro A."/>
            <person name="Negishi M."/>
            <person name="Ohta I."/>
            <person name="Ohta T."/>
            <person name="Okamoto M."/>
            <person name="Ono N."/>
            <person name="Saji S."/>
            <person name="Sakaguchi M."/>
            <person name="Sakai K."/>
            <person name="Shibata M."/>
            <person name="Shimokawa T."/>
            <person name="Song J."/>
            <person name="Takazaki Y."/>
            <person name="Terasawa K."/>
            <person name="Tsugane M."/>
            <person name="Tsuji K."/>
            <person name="Ueda S."/>
            <person name="Waki K."/>
            <person name="Yamagata H."/>
            <person name="Yamamoto M."/>
            <person name="Yamamoto S."/>
            <person name="Yamane H."/>
            <person name="Yoshiki S."/>
            <person name="Yoshihara R."/>
            <person name="Yukawa K."/>
            <person name="Zhong H."/>
            <person name="Yano M."/>
            <person name="Yuan Q."/>
            <person name="Ouyang S."/>
            <person name="Liu J."/>
            <person name="Jones K.M."/>
            <person name="Gansberger K."/>
            <person name="Moffat K."/>
            <person name="Hill J."/>
            <person name="Bera J."/>
            <person name="Fadrosh D."/>
            <person name="Jin S."/>
            <person name="Johri S."/>
            <person name="Kim M."/>
            <person name="Overton L."/>
            <person name="Reardon M."/>
            <person name="Tsitrin T."/>
            <person name="Vuong H."/>
            <person name="Weaver B."/>
            <person name="Ciecko A."/>
            <person name="Tallon L."/>
            <person name="Jackson J."/>
            <person name="Pai G."/>
            <person name="Aken S.V."/>
            <person name="Utterback T."/>
            <person name="Reidmuller S."/>
            <person name="Feldblyum T."/>
            <person name="Hsiao J."/>
            <person name="Zismann V."/>
            <person name="Iobst S."/>
            <person name="de Vazeille A.R."/>
            <person name="Buell C.R."/>
            <person name="Ying K."/>
            <person name="Li Y."/>
            <person name="Lu T."/>
            <person name="Huang Y."/>
            <person name="Zhao Q."/>
            <person name="Feng Q."/>
            <person name="Zhang L."/>
            <person name="Zhu J."/>
            <person name="Weng Q."/>
            <person name="Mu J."/>
            <person name="Lu Y."/>
            <person name="Fan D."/>
            <person name="Liu Y."/>
            <person name="Guan J."/>
            <person name="Zhang Y."/>
            <person name="Yu S."/>
            <person name="Liu X."/>
            <person name="Zhang Y."/>
            <person name="Hong G."/>
            <person name="Han B."/>
            <person name="Choisne N."/>
            <person name="Demange N."/>
            <person name="Orjeda G."/>
            <person name="Samain S."/>
            <person name="Cattolico L."/>
            <person name="Pelletier E."/>
            <person name="Couloux A."/>
            <person name="Segurens B."/>
            <person name="Wincker P."/>
            <person name="D'Hont A."/>
            <person name="Scarpelli C."/>
            <person name="Weissenbach J."/>
            <person name="Salanoubat M."/>
            <person name="Quetier F."/>
            <person name="Yu Y."/>
            <person name="Kim H.R."/>
            <person name="Rambo T."/>
            <person name="Currie J."/>
            <person name="Collura K."/>
            <person name="Luo M."/>
            <person name="Yang T."/>
            <person name="Ammiraju J.S.S."/>
            <person name="Engler F."/>
            <person name="Soderlund C."/>
            <person name="Wing R.A."/>
            <person name="Palmer L.E."/>
            <person name="de la Bastide M."/>
            <person name="Spiegel L."/>
            <person name="Nascimento L."/>
            <person name="Zutavern T."/>
            <person name="O'Shaughnessy A."/>
            <person name="Dike S."/>
            <person name="Dedhia N."/>
            <person name="Preston R."/>
            <person name="Balija V."/>
            <person name="McCombie W.R."/>
            <person name="Chow T."/>
            <person name="Chen H."/>
            <person name="Chung M."/>
            <person name="Chen C."/>
            <person name="Shaw J."/>
            <person name="Wu H."/>
            <person name="Hsiao K."/>
            <person name="Chao Y."/>
            <person name="Chu M."/>
            <person name="Cheng C."/>
            <person name="Hour A."/>
            <person name="Lee P."/>
            <person name="Lin S."/>
            <person name="Lin Y."/>
            <person name="Liou J."/>
            <person name="Liu S."/>
            <person name="Hsing Y."/>
            <person name="Raghuvanshi S."/>
            <person name="Mohanty A."/>
            <person name="Bharti A.K."/>
            <person name="Gaur A."/>
            <person name="Gupta V."/>
            <person name="Kumar D."/>
            <person name="Ravi V."/>
            <person name="Vij S."/>
            <person name="Kapur A."/>
            <person name="Khurana P."/>
            <person name="Khurana P."/>
            <person name="Khurana J.P."/>
            <person name="Tyagi A.K."/>
            <person name="Gaikwad K."/>
            <person name="Singh A."/>
            <person name="Dalal V."/>
            <person name="Srivastava S."/>
            <person name="Dixit A."/>
            <person name="Pal A.K."/>
            <person name="Ghazi I.A."/>
            <person name="Yadav M."/>
            <person name="Pandit A."/>
            <person name="Bhargava A."/>
            <person name="Sureshbabu K."/>
            <person name="Batra K."/>
            <person name="Sharma T.R."/>
            <person name="Mohapatra T."/>
            <person name="Singh N.K."/>
            <person name="Messing J."/>
            <person name="Nelson A.B."/>
            <person name="Fuks G."/>
            <person name="Kavchok S."/>
            <person name="Keizer G."/>
            <person name="Linton E."/>
            <person name="Llaca V."/>
            <person name="Song R."/>
            <person name="Tanyolac B."/>
            <person name="Young S."/>
            <person name="Ho-Il K."/>
            <person name="Hahn J.H."/>
            <person name="Sangsakoo G."/>
            <person name="Vanavichit A."/>
            <person name="de Mattos Luiz.A.T."/>
            <person name="Zimmer P.D."/>
            <person name="Malone G."/>
            <person name="Dellagostin O."/>
            <person name="de Oliveira A.C."/>
            <person name="Bevan M."/>
            <person name="Bancroft I."/>
            <person name="Minx P."/>
            <person name="Cordum H."/>
            <person name="Wilson R."/>
            <person name="Cheng Z."/>
            <person name="Jin W."/>
            <person name="Jiang J."/>
            <person name="Leong S.A."/>
            <person name="Iwama H."/>
            <person name="Gojobori T."/>
            <person name="Itoh T."/>
            <person name="Niimura Y."/>
            <person name="Fujii Y."/>
            <person name="Habara T."/>
            <person name="Sakai H."/>
            <person name="Sato Y."/>
            <person name="Wilson G."/>
            <person name="Kumar K."/>
            <person name="McCouch S."/>
            <person name="Juretic N."/>
            <person name="Hoen D."/>
            <person name="Wright S."/>
            <person name="Bruskiewich R."/>
            <person name="Bureau T."/>
            <person name="Miyao A."/>
            <person name="Hirochika H."/>
            <person name="Nishikawa T."/>
            <person name="Kadowaki K."/>
            <person name="Sugiura M."/>
            <person name="Burr B."/>
            <person name="Sasaki T."/>
        </authorList>
    </citation>
    <scope>NUCLEOTIDE SEQUENCE [LARGE SCALE GENOMIC DNA]</scope>
    <source>
        <strain evidence="3">cv. Nipponbare</strain>
    </source>
</reference>
<evidence type="ECO:0000256" key="1">
    <source>
        <dbReference type="SAM" id="MobiDB-lite"/>
    </source>
</evidence>
<dbReference type="PaxDb" id="39947-A0A0P0XAW9"/>
<evidence type="ECO:0000313" key="2">
    <source>
        <dbReference type="EMBL" id="BAT03540.1"/>
    </source>
</evidence>
<dbReference type="InParanoid" id="A0A0P0XAW9"/>
<evidence type="ECO:0000313" key="3">
    <source>
        <dbReference type="Proteomes" id="UP000059680"/>
    </source>
</evidence>
<feature type="region of interest" description="Disordered" evidence="1">
    <location>
        <begin position="35"/>
        <end position="81"/>
    </location>
</feature>
<dbReference type="Proteomes" id="UP000059680">
    <property type="component" value="Chromosome 8"/>
</dbReference>
<feature type="compositionally biased region" description="Basic residues" evidence="1">
    <location>
        <begin position="66"/>
        <end position="75"/>
    </location>
</feature>
<feature type="region of interest" description="Disordered" evidence="1">
    <location>
        <begin position="1"/>
        <end position="23"/>
    </location>
</feature>
<sequence length="107" mass="11654">MDDRLCSPSATATGGPRPDSESAFAGDYAVMLPEKSLSKSSGFNAKKESPKKPGTGKPYVTNATTHLRRPPHPRAKTRDHYHPTMCCPIGRHEWGCHGRVIGSSQHE</sequence>
<keyword evidence="3" id="KW-1185">Reference proteome</keyword>
<reference evidence="2 3" key="2">
    <citation type="journal article" date="2013" name="Plant Cell Physiol.">
        <title>Rice Annotation Project Database (RAP-DB): an integrative and interactive database for rice genomics.</title>
        <authorList>
            <person name="Sakai H."/>
            <person name="Lee S.S."/>
            <person name="Tanaka T."/>
            <person name="Numa H."/>
            <person name="Kim J."/>
            <person name="Kawahara Y."/>
            <person name="Wakimoto H."/>
            <person name="Yang C.C."/>
            <person name="Iwamoto M."/>
            <person name="Abe T."/>
            <person name="Yamada Y."/>
            <person name="Muto A."/>
            <person name="Inokuchi H."/>
            <person name="Ikemura T."/>
            <person name="Matsumoto T."/>
            <person name="Sasaki T."/>
            <person name="Itoh T."/>
        </authorList>
    </citation>
    <scope>NUCLEOTIDE SEQUENCE [LARGE SCALE GENOMIC DNA]</scope>
    <source>
        <strain evidence="3">cv. Nipponbare</strain>
    </source>
</reference>
<reference evidence="2 3" key="3">
    <citation type="journal article" date="2013" name="Rice">
        <title>Improvement of the Oryza sativa Nipponbare reference genome using next generation sequence and optical map data.</title>
        <authorList>
            <person name="Kawahara Y."/>
            <person name="de la Bastide M."/>
            <person name="Hamilton J.P."/>
            <person name="Kanamori H."/>
            <person name="McCombie W.R."/>
            <person name="Ouyang S."/>
            <person name="Schwartz D.C."/>
            <person name="Tanaka T."/>
            <person name="Wu J."/>
            <person name="Zhou S."/>
            <person name="Childs K.L."/>
            <person name="Davidson R.M."/>
            <person name="Lin H."/>
            <person name="Quesada-Ocampo L."/>
            <person name="Vaillancourt B."/>
            <person name="Sakai H."/>
            <person name="Lee S.S."/>
            <person name="Kim J."/>
            <person name="Numa H."/>
            <person name="Itoh T."/>
            <person name="Buell C.R."/>
            <person name="Matsumoto T."/>
        </authorList>
    </citation>
    <scope>NUCLEOTIDE SEQUENCE [LARGE SCALE GENOMIC DNA]</scope>
    <source>
        <strain evidence="3">cv. Nipponbare</strain>
    </source>
</reference>
<proteinExistence type="predicted"/>
<accession>A0A0P0XAW9</accession>